<organism evidence="6 7">
    <name type="scientific">Vogesella fluminis</name>
    <dbReference type="NCBI Taxonomy" id="1069161"/>
    <lineage>
        <taxon>Bacteria</taxon>
        <taxon>Pseudomonadati</taxon>
        <taxon>Pseudomonadota</taxon>
        <taxon>Betaproteobacteria</taxon>
        <taxon>Neisseriales</taxon>
        <taxon>Chromobacteriaceae</taxon>
        <taxon>Vogesella</taxon>
    </lineage>
</organism>
<comment type="similarity">
    <text evidence="1">Belongs to the 'phage' integrase family.</text>
</comment>
<accession>A0ABQ3HBZ6</accession>
<dbReference type="InterPro" id="IPR002104">
    <property type="entry name" value="Integrase_catalytic"/>
</dbReference>
<keyword evidence="2" id="KW-0229">DNA integration</keyword>
<dbReference type="Gene3D" id="1.10.443.10">
    <property type="entry name" value="Intergrase catalytic core"/>
    <property type="match status" value="1"/>
</dbReference>
<gene>
    <name evidence="6" type="ORF">GCM10011419_27180</name>
</gene>
<evidence type="ECO:0000256" key="1">
    <source>
        <dbReference type="ARBA" id="ARBA00008857"/>
    </source>
</evidence>
<dbReference type="PROSITE" id="PS51898">
    <property type="entry name" value="TYR_RECOMBINASE"/>
    <property type="match status" value="1"/>
</dbReference>
<feature type="domain" description="Tyr recombinase" evidence="5">
    <location>
        <begin position="218"/>
        <end position="390"/>
    </location>
</feature>
<dbReference type="PANTHER" id="PTHR30629:SF2">
    <property type="entry name" value="PROPHAGE INTEGRASE INTS-RELATED"/>
    <property type="match status" value="1"/>
</dbReference>
<reference evidence="7" key="1">
    <citation type="journal article" date="2019" name="Int. J. Syst. Evol. Microbiol.">
        <title>The Global Catalogue of Microorganisms (GCM) 10K type strain sequencing project: providing services to taxonomists for standard genome sequencing and annotation.</title>
        <authorList>
            <consortium name="The Broad Institute Genomics Platform"/>
            <consortium name="The Broad Institute Genome Sequencing Center for Infectious Disease"/>
            <person name="Wu L."/>
            <person name="Ma J."/>
        </authorList>
    </citation>
    <scope>NUCLEOTIDE SEQUENCE [LARGE SCALE GENOMIC DNA]</scope>
    <source>
        <strain evidence="7">KCTC 23713</strain>
    </source>
</reference>
<evidence type="ECO:0000256" key="3">
    <source>
        <dbReference type="ARBA" id="ARBA00023125"/>
    </source>
</evidence>
<dbReference type="InterPro" id="IPR010998">
    <property type="entry name" value="Integrase_recombinase_N"/>
</dbReference>
<dbReference type="InterPro" id="IPR011010">
    <property type="entry name" value="DNA_brk_join_enz"/>
</dbReference>
<comment type="caution">
    <text evidence="6">The sequence shown here is derived from an EMBL/GenBank/DDBJ whole genome shotgun (WGS) entry which is preliminary data.</text>
</comment>
<dbReference type="EMBL" id="BMYP01000048">
    <property type="protein sequence ID" value="GHD81375.1"/>
    <property type="molecule type" value="Genomic_DNA"/>
</dbReference>
<dbReference type="InterPro" id="IPR025166">
    <property type="entry name" value="Integrase_DNA_bind_dom"/>
</dbReference>
<dbReference type="InterPro" id="IPR050808">
    <property type="entry name" value="Phage_Integrase"/>
</dbReference>
<dbReference type="PANTHER" id="PTHR30629">
    <property type="entry name" value="PROPHAGE INTEGRASE"/>
    <property type="match status" value="1"/>
</dbReference>
<keyword evidence="7" id="KW-1185">Reference proteome</keyword>
<dbReference type="Pfam" id="PF13356">
    <property type="entry name" value="Arm-DNA-bind_3"/>
    <property type="match status" value="1"/>
</dbReference>
<evidence type="ECO:0000313" key="6">
    <source>
        <dbReference type="EMBL" id="GHD81375.1"/>
    </source>
</evidence>
<dbReference type="InterPro" id="IPR013762">
    <property type="entry name" value="Integrase-like_cat_sf"/>
</dbReference>
<evidence type="ECO:0000313" key="7">
    <source>
        <dbReference type="Proteomes" id="UP000662678"/>
    </source>
</evidence>
<dbReference type="Gene3D" id="3.30.160.390">
    <property type="entry name" value="Integrase, DNA-binding domain"/>
    <property type="match status" value="1"/>
</dbReference>
<proteinExistence type="inferred from homology"/>
<dbReference type="Pfam" id="PF00589">
    <property type="entry name" value="Phage_integrase"/>
    <property type="match status" value="1"/>
</dbReference>
<evidence type="ECO:0000256" key="2">
    <source>
        <dbReference type="ARBA" id="ARBA00022908"/>
    </source>
</evidence>
<dbReference type="Proteomes" id="UP000662678">
    <property type="component" value="Unassembled WGS sequence"/>
</dbReference>
<evidence type="ECO:0000256" key="4">
    <source>
        <dbReference type="ARBA" id="ARBA00023172"/>
    </source>
</evidence>
<dbReference type="Gene3D" id="1.10.150.130">
    <property type="match status" value="1"/>
</dbReference>
<dbReference type="InterPro" id="IPR038488">
    <property type="entry name" value="Integrase_DNA-bd_sf"/>
</dbReference>
<keyword evidence="3" id="KW-0238">DNA-binding</keyword>
<dbReference type="CDD" id="cd00796">
    <property type="entry name" value="INT_Rci_Hp1_C"/>
    <property type="match status" value="1"/>
</dbReference>
<keyword evidence="4" id="KW-0233">DNA recombination</keyword>
<name>A0ABQ3HBZ6_9NEIS</name>
<protein>
    <submittedName>
        <fullName evidence="6">Integrase</fullName>
    </submittedName>
</protein>
<dbReference type="RefSeq" id="WP_229799761.1">
    <property type="nucleotide sequence ID" value="NZ_BMYP01000048.1"/>
</dbReference>
<evidence type="ECO:0000259" key="5">
    <source>
        <dbReference type="PROSITE" id="PS51898"/>
    </source>
</evidence>
<dbReference type="SUPFAM" id="SSF56349">
    <property type="entry name" value="DNA breaking-rejoining enzymes"/>
    <property type="match status" value="1"/>
</dbReference>
<sequence length="403" mass="45823">MPPNLTPTIHDKEFTMPTVTLDANTVRTATCPADKKKLDLYDTAIPGFVLEVRPSGGKTWYLRYRDARGKQHQHRIGDAAGITFEQARTAAQTTRARVILGENPAEEKRALRAIPTLEDFAQRYLDYAKGAKRSWDTDESFLRNHVLPRWAKRHLDEVRQQDIIDLQHGMRASGYAPATANRIVILTRYMWNLGKKWKVPGTETNPASGVELFEENNKRERFLTAEEVQRLVACVRNSDNPQLQYIVPLLLLLGCRKRELLDSQWSHFDLERRTWRIPLSKNGKARHVPLSADVLAILAQVPRWDGCPYVVPNPKTRKPYVSIFYSWDTARKQAGLPEVRMHDLRHSTASFLVNSGRSLYEVQKILGHTQLKTTQRYAHLSQATLLEAVDSLSAVSGLALATA</sequence>